<evidence type="ECO:0000313" key="3">
    <source>
        <dbReference type="Proteomes" id="UP001601948"/>
    </source>
</evidence>
<evidence type="ECO:0008006" key="4">
    <source>
        <dbReference type="Google" id="ProtNLM"/>
    </source>
</evidence>
<accession>A0ABW6R4R3</accession>
<dbReference type="Proteomes" id="UP001601948">
    <property type="component" value="Unassembled WGS sequence"/>
</dbReference>
<keyword evidence="3" id="KW-1185">Reference proteome</keyword>
<dbReference type="RefSeq" id="WP_387725366.1">
    <property type="nucleotide sequence ID" value="NZ_JBIAPI010000014.1"/>
</dbReference>
<keyword evidence="1" id="KW-1133">Transmembrane helix</keyword>
<feature type="transmembrane region" description="Helical" evidence="1">
    <location>
        <begin position="47"/>
        <end position="67"/>
    </location>
</feature>
<gene>
    <name evidence="2" type="ORF">ACFYV7_37335</name>
</gene>
<reference evidence="2 3" key="1">
    <citation type="submission" date="2024-10" db="EMBL/GenBank/DDBJ databases">
        <title>The Natural Products Discovery Center: Release of the First 8490 Sequenced Strains for Exploring Actinobacteria Biosynthetic Diversity.</title>
        <authorList>
            <person name="Kalkreuter E."/>
            <person name="Kautsar S.A."/>
            <person name="Yang D."/>
            <person name="Bader C.D."/>
            <person name="Teijaro C.N."/>
            <person name="Fluegel L."/>
            <person name="Davis C.M."/>
            <person name="Simpson J.R."/>
            <person name="Lauterbach L."/>
            <person name="Steele A.D."/>
            <person name="Gui C."/>
            <person name="Meng S."/>
            <person name="Li G."/>
            <person name="Viehrig K."/>
            <person name="Ye F."/>
            <person name="Su P."/>
            <person name="Kiefer A.F."/>
            <person name="Nichols A."/>
            <person name="Cepeda A.J."/>
            <person name="Yan W."/>
            <person name="Fan B."/>
            <person name="Jiang Y."/>
            <person name="Adhikari A."/>
            <person name="Zheng C.-J."/>
            <person name="Schuster L."/>
            <person name="Cowan T.M."/>
            <person name="Smanski M.J."/>
            <person name="Chevrette M.G."/>
            <person name="De Carvalho L.P.S."/>
            <person name="Shen B."/>
        </authorList>
    </citation>
    <scope>NUCLEOTIDE SEQUENCE [LARGE SCALE GENOMIC DNA]</scope>
    <source>
        <strain evidence="2 3">NPDC003040</strain>
    </source>
</reference>
<dbReference type="EMBL" id="JBIAPI010000014">
    <property type="protein sequence ID" value="MFF3228510.1"/>
    <property type="molecule type" value="Genomic_DNA"/>
</dbReference>
<proteinExistence type="predicted"/>
<protein>
    <recommendedName>
        <fullName evidence="4">Histidine kinase</fullName>
    </recommendedName>
</protein>
<feature type="transmembrane region" description="Helical" evidence="1">
    <location>
        <begin position="73"/>
        <end position="93"/>
    </location>
</feature>
<comment type="caution">
    <text evidence="2">The sequence shown here is derived from an EMBL/GenBank/DDBJ whole genome shotgun (WGS) entry which is preliminary data.</text>
</comment>
<evidence type="ECO:0000256" key="1">
    <source>
        <dbReference type="SAM" id="Phobius"/>
    </source>
</evidence>
<organism evidence="2 3">
    <name type="scientific">Nocardia suismassiliense</name>
    <dbReference type="NCBI Taxonomy" id="2077092"/>
    <lineage>
        <taxon>Bacteria</taxon>
        <taxon>Bacillati</taxon>
        <taxon>Actinomycetota</taxon>
        <taxon>Actinomycetes</taxon>
        <taxon>Mycobacteriales</taxon>
        <taxon>Nocardiaceae</taxon>
        <taxon>Nocardia</taxon>
    </lineage>
</organism>
<sequence>MTTNQTVRDDVRDILGMRTPAAWLLSGLLAVAVCSMALAADDGIRDIRCTAFAALLILSAAATMILAPGDPLPVRFAAPAALAAPLATALAIRQLPIPMDNSTQLWFLGAASAYLNFLCVRGAPLWAWSGVLGQIAVCGWWTARTGQGLLTGVGFSFINLTPLLMATFFARVIRPMAHSILALRQQDTDRAAAEAAAQAAQQERDERVARLDSAARPLLEVIASGRGLTAPEQAECKLVEAELRDDILGGLMIDASVGTAARYARQRGVTVVLDDGGGLDEVDTDLRQQVRTVLRDALDYADGGTVTARILPPGRATLASILLRDNGELRIEVQADGAIRSDLDDQLVRDAKQDPRPAG</sequence>
<feature type="transmembrane region" description="Helical" evidence="1">
    <location>
        <begin position="20"/>
        <end position="40"/>
    </location>
</feature>
<feature type="transmembrane region" description="Helical" evidence="1">
    <location>
        <begin position="105"/>
        <end position="128"/>
    </location>
</feature>
<name>A0ABW6R4R3_9NOCA</name>
<feature type="transmembrane region" description="Helical" evidence="1">
    <location>
        <begin position="148"/>
        <end position="170"/>
    </location>
</feature>
<keyword evidence="1" id="KW-0472">Membrane</keyword>
<evidence type="ECO:0000313" key="2">
    <source>
        <dbReference type="EMBL" id="MFF3228510.1"/>
    </source>
</evidence>
<keyword evidence="1" id="KW-0812">Transmembrane</keyword>